<feature type="compositionally biased region" description="Polar residues" evidence="8">
    <location>
        <begin position="1"/>
        <end position="11"/>
    </location>
</feature>
<evidence type="ECO:0000256" key="6">
    <source>
        <dbReference type="ARBA" id="ARBA00023004"/>
    </source>
</evidence>
<dbReference type="Gene3D" id="1.10.800.10">
    <property type="entry name" value="Aromatic amino acid hydroxylase"/>
    <property type="match status" value="1"/>
</dbReference>
<dbReference type="Proteomes" id="UP001234178">
    <property type="component" value="Unassembled WGS sequence"/>
</dbReference>
<evidence type="ECO:0000256" key="4">
    <source>
        <dbReference type="ARBA" id="ARBA00022723"/>
    </source>
</evidence>
<gene>
    <name evidence="10" type="ORF">OUZ56_031873</name>
</gene>
<proteinExistence type="inferred from homology"/>
<keyword evidence="6" id="KW-0408">Iron</keyword>
<keyword evidence="4" id="KW-0479">Metal-binding</keyword>
<evidence type="ECO:0000256" key="2">
    <source>
        <dbReference type="ARBA" id="ARBA00009712"/>
    </source>
</evidence>
<evidence type="ECO:0000256" key="8">
    <source>
        <dbReference type="SAM" id="MobiDB-lite"/>
    </source>
</evidence>
<comment type="caution">
    <text evidence="10">The sequence shown here is derived from an EMBL/GenBank/DDBJ whole genome shotgun (WGS) entry which is preliminary data.</text>
</comment>
<dbReference type="Pfam" id="PF00351">
    <property type="entry name" value="Biopterin_H"/>
    <property type="match status" value="1"/>
</dbReference>
<organism evidence="10 11">
    <name type="scientific">Daphnia magna</name>
    <dbReference type="NCBI Taxonomy" id="35525"/>
    <lineage>
        <taxon>Eukaryota</taxon>
        <taxon>Metazoa</taxon>
        <taxon>Ecdysozoa</taxon>
        <taxon>Arthropoda</taxon>
        <taxon>Crustacea</taxon>
        <taxon>Branchiopoda</taxon>
        <taxon>Diplostraca</taxon>
        <taxon>Cladocera</taxon>
        <taxon>Anomopoda</taxon>
        <taxon>Daphniidae</taxon>
        <taxon>Daphnia</taxon>
    </lineage>
</organism>
<feature type="region of interest" description="Disordered" evidence="8">
    <location>
        <begin position="1"/>
        <end position="29"/>
    </location>
</feature>
<comment type="cofactor">
    <cofactor evidence="1">
        <name>Fe(2+)</name>
        <dbReference type="ChEBI" id="CHEBI:29033"/>
    </cofactor>
</comment>
<keyword evidence="5" id="KW-0560">Oxidoreductase</keyword>
<dbReference type="EC" id="1.14.16.1" evidence="3"/>
<evidence type="ECO:0000259" key="9">
    <source>
        <dbReference type="PROSITE" id="PS51410"/>
    </source>
</evidence>
<dbReference type="InterPro" id="IPR001273">
    <property type="entry name" value="ArAA_hydroxylase"/>
</dbReference>
<protein>
    <recommendedName>
        <fullName evidence="3">phenylalanine 4-monooxygenase</fullName>
        <ecNumber evidence="3">1.14.16.1</ecNumber>
    </recommendedName>
</protein>
<evidence type="ECO:0000256" key="1">
    <source>
        <dbReference type="ARBA" id="ARBA00001954"/>
    </source>
</evidence>
<evidence type="ECO:0000313" key="11">
    <source>
        <dbReference type="Proteomes" id="UP001234178"/>
    </source>
</evidence>
<name>A0ABQ9ZVG1_9CRUS</name>
<evidence type="ECO:0000256" key="7">
    <source>
        <dbReference type="ARBA" id="ARBA00023033"/>
    </source>
</evidence>
<dbReference type="InterPro" id="IPR036951">
    <property type="entry name" value="ArAA_hydroxylase_sf"/>
</dbReference>
<comment type="similarity">
    <text evidence="2">Belongs to the biopterin-dependent aromatic amino acid hydroxylase family.</text>
</comment>
<reference evidence="10 11" key="1">
    <citation type="journal article" date="2023" name="Nucleic Acids Res.">
        <title>The hologenome of Daphnia magna reveals possible DNA methylation and microbiome-mediated evolution of the host genome.</title>
        <authorList>
            <person name="Chaturvedi A."/>
            <person name="Li X."/>
            <person name="Dhandapani V."/>
            <person name="Marshall H."/>
            <person name="Kissane S."/>
            <person name="Cuenca-Cambronero M."/>
            <person name="Asole G."/>
            <person name="Calvet F."/>
            <person name="Ruiz-Romero M."/>
            <person name="Marangio P."/>
            <person name="Guigo R."/>
            <person name="Rago D."/>
            <person name="Mirbahai L."/>
            <person name="Eastwood N."/>
            <person name="Colbourne J.K."/>
            <person name="Zhou J."/>
            <person name="Mallon E."/>
            <person name="Orsini L."/>
        </authorList>
    </citation>
    <scope>NUCLEOTIDE SEQUENCE [LARGE SCALE GENOMIC DNA]</scope>
    <source>
        <strain evidence="10">LRV0_1</strain>
    </source>
</reference>
<dbReference type="PROSITE" id="PS51410">
    <property type="entry name" value="BH4_AAA_HYDROXYL_2"/>
    <property type="match status" value="1"/>
</dbReference>
<evidence type="ECO:0000256" key="3">
    <source>
        <dbReference type="ARBA" id="ARBA00011995"/>
    </source>
</evidence>
<dbReference type="EMBL" id="JAOYFB010000005">
    <property type="protein sequence ID" value="KAK4016911.1"/>
    <property type="molecule type" value="Genomic_DNA"/>
</dbReference>
<sequence>MKSAENETNPTVEKARKHGGREEERTTWFPRRIEDLDHTRSNTISFGSDLDPDHPGFNDPIYRERRKEIIEIAVNYRQ</sequence>
<dbReference type="PANTHER" id="PTHR11473">
    <property type="entry name" value="AROMATIC AMINO ACID HYDROXYLASE"/>
    <property type="match status" value="1"/>
</dbReference>
<feature type="domain" description="Biopterin-dependent aromatic amino acid hydroxylase family profile" evidence="9">
    <location>
        <begin position="12"/>
        <end position="78"/>
    </location>
</feature>
<feature type="compositionally biased region" description="Basic and acidic residues" evidence="8">
    <location>
        <begin position="20"/>
        <end position="29"/>
    </location>
</feature>
<evidence type="ECO:0000256" key="5">
    <source>
        <dbReference type="ARBA" id="ARBA00023002"/>
    </source>
</evidence>
<dbReference type="SUPFAM" id="SSF56534">
    <property type="entry name" value="Aromatic aminoacid monoxygenases, catalytic and oligomerization domains"/>
    <property type="match status" value="1"/>
</dbReference>
<keyword evidence="11" id="KW-1185">Reference proteome</keyword>
<accession>A0ABQ9ZVG1</accession>
<evidence type="ECO:0000313" key="10">
    <source>
        <dbReference type="EMBL" id="KAK4016911.1"/>
    </source>
</evidence>
<dbReference type="PANTHER" id="PTHR11473:SF24">
    <property type="entry name" value="PHENYLALANINE-4-HYDROXYLASE"/>
    <property type="match status" value="1"/>
</dbReference>
<dbReference type="InterPro" id="IPR036329">
    <property type="entry name" value="Aro-AA_hydroxylase_C_sf"/>
</dbReference>
<keyword evidence="7" id="KW-0503">Monooxygenase</keyword>
<dbReference type="InterPro" id="IPR019774">
    <property type="entry name" value="Aromatic-AA_hydroxylase_C"/>
</dbReference>